<feature type="domain" description="TonB-dependent receptor-like beta-barrel" evidence="13">
    <location>
        <begin position="308"/>
        <end position="710"/>
    </location>
</feature>
<dbReference type="SUPFAM" id="SSF56935">
    <property type="entry name" value="Porins"/>
    <property type="match status" value="1"/>
</dbReference>
<evidence type="ECO:0000256" key="2">
    <source>
        <dbReference type="ARBA" id="ARBA00022448"/>
    </source>
</evidence>
<feature type="signal peptide" evidence="12">
    <location>
        <begin position="1"/>
        <end position="22"/>
    </location>
</feature>
<dbReference type="OrthoDB" id="9764669at2"/>
<evidence type="ECO:0000256" key="6">
    <source>
        <dbReference type="ARBA" id="ARBA00023077"/>
    </source>
</evidence>
<protein>
    <submittedName>
        <fullName evidence="15">TonB-dependent receptor</fullName>
    </submittedName>
</protein>
<keyword evidence="6 11" id="KW-0798">TonB box</keyword>
<feature type="domain" description="TonB-dependent receptor plug" evidence="14">
    <location>
        <begin position="122"/>
        <end position="229"/>
    </location>
</feature>
<keyword evidence="2 10" id="KW-0813">Transport</keyword>
<dbReference type="GO" id="GO:0015344">
    <property type="term" value="F:siderophore uptake transmembrane transporter activity"/>
    <property type="evidence" value="ECO:0007669"/>
    <property type="project" value="TreeGrafter"/>
</dbReference>
<organism evidence="15 16">
    <name type="scientific">Hoylesella buccalis DNF00853</name>
    <dbReference type="NCBI Taxonomy" id="1401074"/>
    <lineage>
        <taxon>Bacteria</taxon>
        <taxon>Pseudomonadati</taxon>
        <taxon>Bacteroidota</taxon>
        <taxon>Bacteroidia</taxon>
        <taxon>Bacteroidales</taxon>
        <taxon>Prevotellaceae</taxon>
        <taxon>Hoylesella</taxon>
    </lineage>
</organism>
<dbReference type="CDD" id="cd01347">
    <property type="entry name" value="ligand_gated_channel"/>
    <property type="match status" value="1"/>
</dbReference>
<dbReference type="InterPro" id="IPR037066">
    <property type="entry name" value="Plug_dom_sf"/>
</dbReference>
<evidence type="ECO:0000256" key="10">
    <source>
        <dbReference type="PROSITE-ProRule" id="PRU01360"/>
    </source>
</evidence>
<dbReference type="Gene3D" id="2.60.40.1120">
    <property type="entry name" value="Carboxypeptidase-like, regulatory domain"/>
    <property type="match status" value="1"/>
</dbReference>
<evidence type="ECO:0000259" key="13">
    <source>
        <dbReference type="Pfam" id="PF00593"/>
    </source>
</evidence>
<dbReference type="SUPFAM" id="SSF49464">
    <property type="entry name" value="Carboxypeptidase regulatory domain-like"/>
    <property type="match status" value="1"/>
</dbReference>
<dbReference type="Gene3D" id="2.40.170.20">
    <property type="entry name" value="TonB-dependent receptor, beta-barrel domain"/>
    <property type="match status" value="1"/>
</dbReference>
<dbReference type="InterPro" id="IPR008969">
    <property type="entry name" value="CarboxyPept-like_regulatory"/>
</dbReference>
<dbReference type="PROSITE" id="PS52016">
    <property type="entry name" value="TONB_DEPENDENT_REC_3"/>
    <property type="match status" value="1"/>
</dbReference>
<evidence type="ECO:0000256" key="5">
    <source>
        <dbReference type="ARBA" id="ARBA00022729"/>
    </source>
</evidence>
<dbReference type="Pfam" id="PF00593">
    <property type="entry name" value="TonB_dep_Rec_b-barrel"/>
    <property type="match status" value="1"/>
</dbReference>
<dbReference type="PANTHER" id="PTHR30069:SF29">
    <property type="entry name" value="HEMOGLOBIN AND HEMOGLOBIN-HAPTOGLOBIN-BINDING PROTEIN 1-RELATED"/>
    <property type="match status" value="1"/>
</dbReference>
<evidence type="ECO:0000256" key="7">
    <source>
        <dbReference type="ARBA" id="ARBA00023136"/>
    </source>
</evidence>
<dbReference type="Gene3D" id="2.170.130.10">
    <property type="entry name" value="TonB-dependent receptor, plug domain"/>
    <property type="match status" value="1"/>
</dbReference>
<proteinExistence type="inferred from homology"/>
<dbReference type="InterPro" id="IPR012910">
    <property type="entry name" value="Plug_dom"/>
</dbReference>
<dbReference type="PANTHER" id="PTHR30069">
    <property type="entry name" value="TONB-DEPENDENT OUTER MEMBRANE RECEPTOR"/>
    <property type="match status" value="1"/>
</dbReference>
<keyword evidence="9 10" id="KW-0998">Cell outer membrane</keyword>
<feature type="chain" id="PRO_5001916405" evidence="12">
    <location>
        <begin position="23"/>
        <end position="745"/>
    </location>
</feature>
<dbReference type="InterPro" id="IPR000531">
    <property type="entry name" value="Beta-barrel_TonB"/>
</dbReference>
<keyword evidence="4 10" id="KW-0812">Transmembrane</keyword>
<evidence type="ECO:0000313" key="16">
    <source>
        <dbReference type="Proteomes" id="UP000029556"/>
    </source>
</evidence>
<dbReference type="RefSeq" id="WP_036871149.1">
    <property type="nucleotide sequence ID" value="NZ_JRNN01000001.1"/>
</dbReference>
<evidence type="ECO:0000256" key="11">
    <source>
        <dbReference type="RuleBase" id="RU003357"/>
    </source>
</evidence>
<dbReference type="InterPro" id="IPR036942">
    <property type="entry name" value="Beta-barrel_TonB_sf"/>
</dbReference>
<comment type="similarity">
    <text evidence="10 11">Belongs to the TonB-dependent receptor family.</text>
</comment>
<comment type="subcellular location">
    <subcellularLocation>
        <location evidence="1 10">Cell outer membrane</location>
        <topology evidence="1 10">Multi-pass membrane protein</topology>
    </subcellularLocation>
</comment>
<evidence type="ECO:0000256" key="8">
    <source>
        <dbReference type="ARBA" id="ARBA00023170"/>
    </source>
</evidence>
<evidence type="ECO:0000256" key="3">
    <source>
        <dbReference type="ARBA" id="ARBA00022452"/>
    </source>
</evidence>
<keyword evidence="8 15" id="KW-0675">Receptor</keyword>
<dbReference type="Proteomes" id="UP000029556">
    <property type="component" value="Unassembled WGS sequence"/>
</dbReference>
<keyword evidence="7 10" id="KW-0472">Membrane</keyword>
<accession>A0A095ZT38</accession>
<evidence type="ECO:0000256" key="9">
    <source>
        <dbReference type="ARBA" id="ARBA00023237"/>
    </source>
</evidence>
<name>A0A095ZT38_9BACT</name>
<evidence type="ECO:0000256" key="1">
    <source>
        <dbReference type="ARBA" id="ARBA00004571"/>
    </source>
</evidence>
<evidence type="ECO:0000256" key="4">
    <source>
        <dbReference type="ARBA" id="ARBA00022692"/>
    </source>
</evidence>
<comment type="caution">
    <text evidence="15">The sequence shown here is derived from an EMBL/GenBank/DDBJ whole genome shotgun (WGS) entry which is preliminary data.</text>
</comment>
<dbReference type="Pfam" id="PF13715">
    <property type="entry name" value="CarbopepD_reg_2"/>
    <property type="match status" value="1"/>
</dbReference>
<sequence>MNKIFLLCLFAILQFVTTSAKADAASSRYTIRGTVTDECNRPLPGALIAVSGTTIKQGTNSKGMFEITVNENRNYDITASYVGFQPKHVIARPGQDASITLFPSRTNLNEVVVTGTRSDRPLKDMPVLTRVISRREIETINAIDLTTLLQTALPGLQFSYNDMSQATEITYQGLGGKAVLFLLDGERISGEGGANNIDYSRFNVNDIERIEIVRGAAATLYDSRAIGGVINIITRKGFRPVTARVSTRYAGRNGEMYSVSAGVNRKNFSALTSFGYRKRESYTIADSIGKVRETRLSNGVVKRDTLPAYQSTIHGYSILDVSQKLSYVFNDQLRADFRGSYYNNKRPSNEYKKLHQVYTDLTLSGKLSYIPSSNQSIELTVIRDDYQKTNVFDKVDLKEHVYRNINTTGRLYYSGTLGKHTISAGVDYVREDLKHYFLPDTAQMHTSQFSCCLQEDWKPWRQLNIVAGVRADKVTRYKLHFTPKLSVMYRPWAFVTARAGYSQGYRAPNLKELYQEWSMGGLIQMYGNPNLKPEVGSQLSASVEYDKNGLNLSLSSYYNNYLNKITYAYVHPEKNMDMRWENADSVRTFGVEATANYKFVWGLQLAGAYTYITDYNKKNGYNLSWLRPHSAKLSAVYSKKWGKTTETLSLYTNWVSALSTYTYKSNKDEQTGKVVESFTREDFEARTICSLNLRSQLPHGITIGVMIDNLLNYKDKAVDSGLQYPQNGRTYVATISINIADMLKL</sequence>
<dbReference type="AlphaFoldDB" id="A0A095ZT38"/>
<dbReference type="InterPro" id="IPR039426">
    <property type="entry name" value="TonB-dep_rcpt-like"/>
</dbReference>
<gene>
    <name evidence="15" type="ORF">HMPREF2137_00130</name>
</gene>
<dbReference type="EMBL" id="JRNN01000001">
    <property type="protein sequence ID" value="KGF37556.1"/>
    <property type="molecule type" value="Genomic_DNA"/>
</dbReference>
<evidence type="ECO:0000256" key="12">
    <source>
        <dbReference type="SAM" id="SignalP"/>
    </source>
</evidence>
<dbReference type="GO" id="GO:0044718">
    <property type="term" value="P:siderophore transmembrane transport"/>
    <property type="evidence" value="ECO:0007669"/>
    <property type="project" value="TreeGrafter"/>
</dbReference>
<keyword evidence="3 10" id="KW-1134">Transmembrane beta strand</keyword>
<reference evidence="15 16" key="1">
    <citation type="submission" date="2014-07" db="EMBL/GenBank/DDBJ databases">
        <authorList>
            <person name="McCorrison J."/>
            <person name="Sanka R."/>
            <person name="Torralba M."/>
            <person name="Gillis M."/>
            <person name="Haft D.H."/>
            <person name="Methe B."/>
            <person name="Sutton G."/>
            <person name="Nelson K.E."/>
        </authorList>
    </citation>
    <scope>NUCLEOTIDE SEQUENCE [LARGE SCALE GENOMIC DNA]</scope>
    <source>
        <strain evidence="15 16">DNF00853</strain>
    </source>
</reference>
<keyword evidence="5 12" id="KW-0732">Signal</keyword>
<dbReference type="Pfam" id="PF07715">
    <property type="entry name" value="Plug"/>
    <property type="match status" value="1"/>
</dbReference>
<dbReference type="GO" id="GO:0009279">
    <property type="term" value="C:cell outer membrane"/>
    <property type="evidence" value="ECO:0007669"/>
    <property type="project" value="UniProtKB-SubCell"/>
</dbReference>
<evidence type="ECO:0000259" key="14">
    <source>
        <dbReference type="Pfam" id="PF07715"/>
    </source>
</evidence>
<evidence type="ECO:0000313" key="15">
    <source>
        <dbReference type="EMBL" id="KGF37556.1"/>
    </source>
</evidence>